<accession>D5GHF4</accession>
<evidence type="ECO:0000313" key="10">
    <source>
        <dbReference type="EMBL" id="CAZ83947.1"/>
    </source>
</evidence>
<dbReference type="GO" id="GO:0000978">
    <property type="term" value="F:RNA polymerase II cis-regulatory region sequence-specific DNA binding"/>
    <property type="evidence" value="ECO:0007669"/>
    <property type="project" value="InterPro"/>
</dbReference>
<dbReference type="SUPFAM" id="SSF57667">
    <property type="entry name" value="beta-beta-alpha zinc fingers"/>
    <property type="match status" value="1"/>
</dbReference>
<keyword evidence="11" id="KW-1185">Reference proteome</keyword>
<feature type="domain" description="C2H2-type" evidence="9">
    <location>
        <begin position="22"/>
        <end position="51"/>
    </location>
</feature>
<keyword evidence="3" id="KW-0677">Repeat</keyword>
<feature type="region of interest" description="Disordered" evidence="8">
    <location>
        <begin position="269"/>
        <end position="290"/>
    </location>
</feature>
<dbReference type="GeneID" id="9183622"/>
<dbReference type="PROSITE" id="PS00028">
    <property type="entry name" value="ZINC_FINGER_C2H2_1"/>
    <property type="match status" value="2"/>
</dbReference>
<dbReference type="GO" id="GO:0000785">
    <property type="term" value="C:chromatin"/>
    <property type="evidence" value="ECO:0007669"/>
    <property type="project" value="TreeGrafter"/>
</dbReference>
<dbReference type="PANTHER" id="PTHR40626">
    <property type="entry name" value="MIP31509P"/>
    <property type="match status" value="1"/>
</dbReference>
<keyword evidence="2" id="KW-0479">Metal-binding</keyword>
<dbReference type="InterPro" id="IPR051059">
    <property type="entry name" value="VerF-like"/>
</dbReference>
<dbReference type="Pfam" id="PF04082">
    <property type="entry name" value="Fungal_trans"/>
    <property type="match status" value="1"/>
</dbReference>
<reference evidence="10 11" key="1">
    <citation type="journal article" date="2010" name="Nature">
        <title>Perigord black truffle genome uncovers evolutionary origins and mechanisms of symbiosis.</title>
        <authorList>
            <person name="Martin F."/>
            <person name="Kohler A."/>
            <person name="Murat C."/>
            <person name="Balestrini R."/>
            <person name="Coutinho P.M."/>
            <person name="Jaillon O."/>
            <person name="Montanini B."/>
            <person name="Morin E."/>
            <person name="Noel B."/>
            <person name="Percudani R."/>
            <person name="Porcel B."/>
            <person name="Rubini A."/>
            <person name="Amicucci A."/>
            <person name="Amselem J."/>
            <person name="Anthouard V."/>
            <person name="Arcioni S."/>
            <person name="Artiguenave F."/>
            <person name="Aury J.M."/>
            <person name="Ballario P."/>
            <person name="Bolchi A."/>
            <person name="Brenna A."/>
            <person name="Brun A."/>
            <person name="Buee M."/>
            <person name="Cantarel B."/>
            <person name="Chevalier G."/>
            <person name="Couloux A."/>
            <person name="Da Silva C."/>
            <person name="Denoeud F."/>
            <person name="Duplessis S."/>
            <person name="Ghignone S."/>
            <person name="Hilselberger B."/>
            <person name="Iotti M."/>
            <person name="Marcais B."/>
            <person name="Mello A."/>
            <person name="Miranda M."/>
            <person name="Pacioni G."/>
            <person name="Quesneville H."/>
            <person name="Riccioni C."/>
            <person name="Ruotolo R."/>
            <person name="Splivallo R."/>
            <person name="Stocchi V."/>
            <person name="Tisserant E."/>
            <person name="Viscomi A.R."/>
            <person name="Zambonelli A."/>
            <person name="Zampieri E."/>
            <person name="Henrissat B."/>
            <person name="Lebrun M.H."/>
            <person name="Paolocci F."/>
            <person name="Bonfante P."/>
            <person name="Ottonello S."/>
            <person name="Wincker P."/>
        </authorList>
    </citation>
    <scope>NUCLEOTIDE SEQUENCE [LARGE SCALE GENOMIC DNA]</scope>
    <source>
        <strain evidence="10 11">Mel28</strain>
    </source>
</reference>
<evidence type="ECO:0000256" key="7">
    <source>
        <dbReference type="PROSITE-ProRule" id="PRU00042"/>
    </source>
</evidence>
<dbReference type="PANTHER" id="PTHR40626:SF18">
    <property type="entry name" value="NICOTINATE CATABOLISM CLUSTER-SPECIFIC TRANSCRIPTION FACTOR"/>
    <property type="match status" value="1"/>
</dbReference>
<evidence type="ECO:0000256" key="8">
    <source>
        <dbReference type="SAM" id="MobiDB-lite"/>
    </source>
</evidence>
<gene>
    <name evidence="10" type="ORF">GSTUM_00007914001</name>
</gene>
<dbReference type="InterPro" id="IPR013087">
    <property type="entry name" value="Znf_C2H2_type"/>
</dbReference>
<organism evidence="10 11">
    <name type="scientific">Tuber melanosporum (strain Mel28)</name>
    <name type="common">Perigord black truffle</name>
    <dbReference type="NCBI Taxonomy" id="656061"/>
    <lineage>
        <taxon>Eukaryota</taxon>
        <taxon>Fungi</taxon>
        <taxon>Dikarya</taxon>
        <taxon>Ascomycota</taxon>
        <taxon>Pezizomycotina</taxon>
        <taxon>Pezizomycetes</taxon>
        <taxon>Pezizales</taxon>
        <taxon>Tuberaceae</taxon>
        <taxon>Tuber</taxon>
    </lineage>
</organism>
<dbReference type="GO" id="GO:0006351">
    <property type="term" value="P:DNA-templated transcription"/>
    <property type="evidence" value="ECO:0007669"/>
    <property type="project" value="InterPro"/>
</dbReference>
<protein>
    <submittedName>
        <fullName evidence="10">(Perigord truffle) hypothetical protein</fullName>
    </submittedName>
</protein>
<evidence type="ECO:0000256" key="1">
    <source>
        <dbReference type="ARBA" id="ARBA00004123"/>
    </source>
</evidence>
<keyword evidence="6" id="KW-0539">Nucleus</keyword>
<name>D5GHF4_TUBMM</name>
<feature type="compositionally biased region" description="Low complexity" evidence="8">
    <location>
        <begin position="1"/>
        <end position="11"/>
    </location>
</feature>
<evidence type="ECO:0000256" key="5">
    <source>
        <dbReference type="ARBA" id="ARBA00022833"/>
    </source>
</evidence>
<evidence type="ECO:0000256" key="6">
    <source>
        <dbReference type="ARBA" id="ARBA00023242"/>
    </source>
</evidence>
<dbReference type="HOGENOM" id="CLU_460788_0_0_1"/>
<dbReference type="InterPro" id="IPR036236">
    <property type="entry name" value="Znf_C2H2_sf"/>
</dbReference>
<dbReference type="PROSITE" id="PS50157">
    <property type="entry name" value="ZINC_FINGER_C2H2_2"/>
    <property type="match status" value="2"/>
</dbReference>
<dbReference type="FunFam" id="3.30.160.60:FF:000125">
    <property type="entry name" value="Putative zinc finger protein 143"/>
    <property type="match status" value="1"/>
</dbReference>
<dbReference type="AlphaFoldDB" id="D5GHF4"/>
<dbReference type="RefSeq" id="XP_002839756.1">
    <property type="nucleotide sequence ID" value="XM_002839710.1"/>
</dbReference>
<dbReference type="Proteomes" id="UP000006911">
    <property type="component" value="Unassembled WGS sequence"/>
</dbReference>
<keyword evidence="4 7" id="KW-0863">Zinc-finger</keyword>
<dbReference type="eggNOG" id="ENOG502S9CK">
    <property type="taxonomic scope" value="Eukaryota"/>
</dbReference>
<keyword evidence="5" id="KW-0862">Zinc</keyword>
<evidence type="ECO:0000256" key="2">
    <source>
        <dbReference type="ARBA" id="ARBA00022723"/>
    </source>
</evidence>
<sequence>MEPENRSSSAISPPPRSRPRRFLCEYEGCGKAFTRSEHLQRHDLNHRPSPNTCDRCRAHFARPDLLDRHKERHAQKDREAGGVGLGVLGTRKRCWRDDNGNITTKRPPASLASLPKPPTSPKSQKGKGQEEGGSGTDEAGEMSGEGASPPITLSTSLQSFSIASSARRQRDDKGRALNRAPPATIITTTEVGSFDQFQIQQLELTELDTFDNGNFQLPPPPPPQTYRLDPLLSGVPSSSIEALIANDQGLDGAFRLDSESSFARPFTELGGYTRPFGGSDSPPDVDGQSTTRFDLSQEQCEMEMNLESSFAAGTEGSRQLAAAPMSDSTFLPFDVKAPTNRLGTMSQQYHDFPGFEGLNETSAVEDESLYFVSDTRSMSHGTPSRDPQAAAATDITRHSLGSDPTHTFPASHTHHSIPVASSPIANRNHFHVCTPTSESPSPTLSTQPLPKIDEVARAKVLSLIIQATTDENGERQFGPNHSLLSISALQDYLDLFFSRFNHSYPLLHRPSFDPSNVNTLLLVSVLMLGATYGGKDAHQMAVRVHDWLRGCLGLAPEVWGRKLGTNLYESERERICRLIVMLSPNYGLCKRFC</sequence>
<dbReference type="InterPro" id="IPR007219">
    <property type="entry name" value="XnlR_reg_dom"/>
</dbReference>
<dbReference type="Gene3D" id="3.30.160.60">
    <property type="entry name" value="Classic Zinc Finger"/>
    <property type="match status" value="1"/>
</dbReference>
<dbReference type="SMART" id="SM00355">
    <property type="entry name" value="ZnF_C2H2"/>
    <property type="match status" value="2"/>
</dbReference>
<dbReference type="EMBL" id="FN430318">
    <property type="protein sequence ID" value="CAZ83947.1"/>
    <property type="molecule type" value="Genomic_DNA"/>
</dbReference>
<evidence type="ECO:0000313" key="11">
    <source>
        <dbReference type="Proteomes" id="UP000006911"/>
    </source>
</evidence>
<evidence type="ECO:0000256" key="4">
    <source>
        <dbReference type="ARBA" id="ARBA00022771"/>
    </source>
</evidence>
<dbReference type="GO" id="GO:0008270">
    <property type="term" value="F:zinc ion binding"/>
    <property type="evidence" value="ECO:0007669"/>
    <property type="project" value="UniProtKB-KW"/>
</dbReference>
<evidence type="ECO:0000259" key="9">
    <source>
        <dbReference type="PROSITE" id="PS50157"/>
    </source>
</evidence>
<dbReference type="GO" id="GO:0000981">
    <property type="term" value="F:DNA-binding transcription factor activity, RNA polymerase II-specific"/>
    <property type="evidence" value="ECO:0007669"/>
    <property type="project" value="InterPro"/>
</dbReference>
<dbReference type="GO" id="GO:0005634">
    <property type="term" value="C:nucleus"/>
    <property type="evidence" value="ECO:0007669"/>
    <property type="project" value="UniProtKB-SubCell"/>
</dbReference>
<dbReference type="KEGG" id="tml:GSTUM_00007914001"/>
<feature type="region of interest" description="Disordered" evidence="8">
    <location>
        <begin position="1"/>
        <end position="20"/>
    </location>
</feature>
<evidence type="ECO:0000256" key="3">
    <source>
        <dbReference type="ARBA" id="ARBA00022737"/>
    </source>
</evidence>
<feature type="region of interest" description="Disordered" evidence="8">
    <location>
        <begin position="162"/>
        <end position="181"/>
    </location>
</feature>
<feature type="region of interest" description="Disordered" evidence="8">
    <location>
        <begin position="94"/>
        <end position="157"/>
    </location>
</feature>
<feature type="domain" description="C2H2-type" evidence="9">
    <location>
        <begin position="51"/>
        <end position="78"/>
    </location>
</feature>
<dbReference type="InParanoid" id="D5GHF4"/>
<comment type="subcellular location">
    <subcellularLocation>
        <location evidence="1">Nucleus</location>
    </subcellularLocation>
</comment>
<proteinExistence type="predicted"/>